<evidence type="ECO:0000313" key="2">
    <source>
        <dbReference type="Proteomes" id="UP000283254"/>
    </source>
</evidence>
<comment type="caution">
    <text evidence="1">The sequence shown here is derived from an EMBL/GenBank/DDBJ whole genome shotgun (WGS) entry which is preliminary data.</text>
</comment>
<dbReference type="AlphaFoldDB" id="A0A422QDU1"/>
<evidence type="ECO:0000313" key="1">
    <source>
        <dbReference type="EMBL" id="RNF28055.1"/>
    </source>
</evidence>
<organism evidence="1 2">
    <name type="scientific">Massilia aurea</name>
    <dbReference type="NCBI Taxonomy" id="373040"/>
    <lineage>
        <taxon>Bacteria</taxon>
        <taxon>Pseudomonadati</taxon>
        <taxon>Pseudomonadota</taxon>
        <taxon>Betaproteobacteria</taxon>
        <taxon>Burkholderiales</taxon>
        <taxon>Oxalobacteraceae</taxon>
        <taxon>Telluria group</taxon>
        <taxon>Massilia</taxon>
    </lineage>
</organism>
<name>A0A422QDU1_9BURK</name>
<gene>
    <name evidence="1" type="ORF">NM04_25250</name>
</gene>
<accession>A0A422QDU1</accession>
<proteinExistence type="predicted"/>
<keyword evidence="2" id="KW-1185">Reference proteome</keyword>
<dbReference type="EMBL" id="JSAB01000409">
    <property type="protein sequence ID" value="RNF28055.1"/>
    <property type="molecule type" value="Genomic_DNA"/>
</dbReference>
<sequence>MPVDVDRPEGFNDVGGALDVRQRIGAERHHVLATRERAFVAARVVLVLVAEQVLEEVHDAFTVPSNLRKAIYS</sequence>
<protein>
    <submittedName>
        <fullName evidence="1">Uncharacterized protein</fullName>
    </submittedName>
</protein>
<dbReference type="Proteomes" id="UP000283254">
    <property type="component" value="Unassembled WGS sequence"/>
</dbReference>
<reference evidence="1" key="1">
    <citation type="submission" date="2014-10" db="EMBL/GenBank/DDBJ databases">
        <title>Massilia sp. genome.</title>
        <authorList>
            <person name="Xu B."/>
            <person name="Dai L."/>
            <person name="Huang Z."/>
        </authorList>
    </citation>
    <scope>NUCLEOTIDE SEQUENCE [LARGE SCALE GENOMIC DNA]</scope>
    <source>
        <strain evidence="1">CFS-1</strain>
    </source>
</reference>